<reference evidence="1 2" key="1">
    <citation type="journal article" date="2021" name="Hortic Res">
        <title>High-quality reference genome and annotation aids understanding of berry development for evergreen blueberry (Vaccinium darrowii).</title>
        <authorList>
            <person name="Yu J."/>
            <person name="Hulse-Kemp A.M."/>
            <person name="Babiker E."/>
            <person name="Staton M."/>
        </authorList>
    </citation>
    <scope>NUCLEOTIDE SEQUENCE [LARGE SCALE GENOMIC DNA]</scope>
    <source>
        <strain evidence="2">cv. NJ 8807/NJ 8810</strain>
        <tissue evidence="1">Young leaf</tissue>
    </source>
</reference>
<organism evidence="1 2">
    <name type="scientific">Vaccinium darrowii</name>
    <dbReference type="NCBI Taxonomy" id="229202"/>
    <lineage>
        <taxon>Eukaryota</taxon>
        <taxon>Viridiplantae</taxon>
        <taxon>Streptophyta</taxon>
        <taxon>Embryophyta</taxon>
        <taxon>Tracheophyta</taxon>
        <taxon>Spermatophyta</taxon>
        <taxon>Magnoliopsida</taxon>
        <taxon>eudicotyledons</taxon>
        <taxon>Gunneridae</taxon>
        <taxon>Pentapetalae</taxon>
        <taxon>asterids</taxon>
        <taxon>Ericales</taxon>
        <taxon>Ericaceae</taxon>
        <taxon>Vaccinioideae</taxon>
        <taxon>Vaccinieae</taxon>
        <taxon>Vaccinium</taxon>
    </lineage>
</organism>
<evidence type="ECO:0000313" key="1">
    <source>
        <dbReference type="EMBL" id="KAH7865474.1"/>
    </source>
</evidence>
<comment type="caution">
    <text evidence="1">The sequence shown here is derived from an EMBL/GenBank/DDBJ whole genome shotgun (WGS) entry which is preliminary data.</text>
</comment>
<proteinExistence type="predicted"/>
<accession>A0ACB7ZI23</accession>
<gene>
    <name evidence="1" type="ORF">Vadar_007177</name>
</gene>
<dbReference type="EMBL" id="CM037159">
    <property type="protein sequence ID" value="KAH7865474.1"/>
    <property type="molecule type" value="Genomic_DNA"/>
</dbReference>
<keyword evidence="2" id="KW-1185">Reference proteome</keyword>
<evidence type="ECO:0000313" key="2">
    <source>
        <dbReference type="Proteomes" id="UP000828048"/>
    </source>
</evidence>
<sequence length="180" mass="20975">MGQTRGSKKCDDVMNIPLDRWSFAHDDWKRYGSLTTNVVECFNGVLKDARHLPIIALVMTTFFKSVEYFTDKSKTTLAKINDGHVYSSFATNKYEHWRQKSRRHRVVEFDGNAGAYTVQTPVNPTSPYKGNHLHVINLNEWTCTCKKLQQWKMPCSHVIAVCTYHNLDPLCYFSDYWKLE</sequence>
<protein>
    <submittedName>
        <fullName evidence="1">Uncharacterized protein</fullName>
    </submittedName>
</protein>
<name>A0ACB7ZI23_9ERIC</name>
<dbReference type="Proteomes" id="UP000828048">
    <property type="component" value="Chromosome 9"/>
</dbReference>